<name>A0A378PZ44_MORBO</name>
<reference evidence="1 2" key="1">
    <citation type="submission" date="2018-06" db="EMBL/GenBank/DDBJ databases">
        <authorList>
            <consortium name="Pathogen Informatics"/>
            <person name="Doyle S."/>
        </authorList>
    </citation>
    <scope>NUCLEOTIDE SEQUENCE [LARGE SCALE GENOMIC DNA]</scope>
    <source>
        <strain evidence="1 2">NCTC9426</strain>
    </source>
</reference>
<dbReference type="AlphaFoldDB" id="A0A378PZ44"/>
<evidence type="ECO:0000313" key="1">
    <source>
        <dbReference type="EMBL" id="STY93811.1"/>
    </source>
</evidence>
<evidence type="ECO:0000313" key="2">
    <source>
        <dbReference type="Proteomes" id="UP000254133"/>
    </source>
</evidence>
<protein>
    <submittedName>
        <fullName evidence="1">Uncharacterized protein</fullName>
    </submittedName>
</protein>
<gene>
    <name evidence="1" type="ORF">NCTC9426_02545</name>
</gene>
<organism evidence="1 2">
    <name type="scientific">Moraxella bovis</name>
    <dbReference type="NCBI Taxonomy" id="476"/>
    <lineage>
        <taxon>Bacteria</taxon>
        <taxon>Pseudomonadati</taxon>
        <taxon>Pseudomonadota</taxon>
        <taxon>Gammaproteobacteria</taxon>
        <taxon>Moraxellales</taxon>
        <taxon>Moraxellaceae</taxon>
        <taxon>Moraxella</taxon>
    </lineage>
</organism>
<sequence length="66" mass="7440">MSNYQNTEYTKRAKANYNAKALRSTTVQFMPKDQEALDALDKLIERYGSVAKAVKASLLAHSKECE</sequence>
<dbReference type="RefSeq" id="WP_115369999.1">
    <property type="nucleotide sequence ID" value="NZ_UGPZ01000003.1"/>
</dbReference>
<accession>A0A378PZ44</accession>
<proteinExistence type="predicted"/>
<dbReference type="EMBL" id="UGPZ01000003">
    <property type="protein sequence ID" value="STY93811.1"/>
    <property type="molecule type" value="Genomic_DNA"/>
</dbReference>
<dbReference type="Proteomes" id="UP000254133">
    <property type="component" value="Unassembled WGS sequence"/>
</dbReference>